<dbReference type="Proteomes" id="UP000032568">
    <property type="component" value="Chromosome"/>
</dbReference>
<evidence type="ECO:0000256" key="2">
    <source>
        <dbReference type="SAM" id="MobiDB-lite"/>
    </source>
</evidence>
<dbReference type="SUPFAM" id="SSF51126">
    <property type="entry name" value="Pectin lyase-like"/>
    <property type="match status" value="1"/>
</dbReference>
<dbReference type="Gene3D" id="2.160.20.10">
    <property type="entry name" value="Single-stranded right-handed beta-helix, Pectin lyase-like"/>
    <property type="match status" value="1"/>
</dbReference>
<feature type="region of interest" description="Disordered" evidence="2">
    <location>
        <begin position="5305"/>
        <end position="5325"/>
    </location>
</feature>
<dbReference type="InterPro" id="IPR008619">
    <property type="entry name" value="Filamentous_hemagglutn_rpt"/>
</dbReference>
<feature type="compositionally biased region" description="Polar residues" evidence="2">
    <location>
        <begin position="6671"/>
        <end position="6690"/>
    </location>
</feature>
<dbReference type="SMART" id="SM00710">
    <property type="entry name" value="PbH1"/>
    <property type="match status" value="11"/>
</dbReference>
<keyword evidence="1" id="KW-0175">Coiled coil</keyword>
<dbReference type="InterPro" id="IPR010069">
    <property type="entry name" value="CdiA_FHA1_rpt"/>
</dbReference>
<dbReference type="NCBIfam" id="TIGR01731">
    <property type="entry name" value="fil_hemag_20aa"/>
    <property type="match status" value="79"/>
</dbReference>
<name>A0AAE9YP56_9GAMM</name>
<dbReference type="EMBL" id="CP059735">
    <property type="protein sequence ID" value="WDD98277.1"/>
    <property type="molecule type" value="Genomic_DNA"/>
</dbReference>
<evidence type="ECO:0000259" key="3">
    <source>
        <dbReference type="SMART" id="SM00912"/>
    </source>
</evidence>
<dbReference type="KEGG" id="tact:SG35_023860"/>
<feature type="region of interest" description="Disordered" evidence="2">
    <location>
        <begin position="4867"/>
        <end position="4902"/>
    </location>
</feature>
<feature type="region of interest" description="Disordered" evidence="2">
    <location>
        <begin position="5121"/>
        <end position="5207"/>
    </location>
</feature>
<protein>
    <recommendedName>
        <fullName evidence="3">Filamentous haemagglutinin FhaB/tRNA nuclease CdiA-like TPS domain-containing protein</fullName>
    </recommendedName>
</protein>
<accession>A0AAE9YP56</accession>
<evidence type="ECO:0000313" key="5">
    <source>
        <dbReference type="Proteomes" id="UP000032568"/>
    </source>
</evidence>
<feature type="region of interest" description="Disordered" evidence="2">
    <location>
        <begin position="5039"/>
        <end position="5108"/>
    </location>
</feature>
<feature type="region of interest" description="Disordered" evidence="2">
    <location>
        <begin position="7330"/>
        <end position="7349"/>
    </location>
</feature>
<proteinExistence type="predicted"/>
<feature type="compositionally biased region" description="Polar residues" evidence="2">
    <location>
        <begin position="5121"/>
        <end position="5178"/>
    </location>
</feature>
<evidence type="ECO:0000313" key="4">
    <source>
        <dbReference type="EMBL" id="WDD98277.1"/>
    </source>
</evidence>
<dbReference type="SMART" id="SM00912">
    <property type="entry name" value="Haemagg_act"/>
    <property type="match status" value="1"/>
</dbReference>
<feature type="compositionally biased region" description="Basic and acidic residues" evidence="2">
    <location>
        <begin position="5315"/>
        <end position="5325"/>
    </location>
</feature>
<dbReference type="InterPro" id="IPR008638">
    <property type="entry name" value="FhaB/CdiA-like_TPS"/>
</dbReference>
<feature type="compositionally biased region" description="Low complexity" evidence="2">
    <location>
        <begin position="5188"/>
        <end position="5199"/>
    </location>
</feature>
<feature type="region of interest" description="Disordered" evidence="2">
    <location>
        <begin position="5399"/>
        <end position="5431"/>
    </location>
</feature>
<feature type="domain" description="Filamentous haemagglutinin FhaB/tRNA nuclease CdiA-like TPS" evidence="3">
    <location>
        <begin position="124"/>
        <end position="244"/>
    </location>
</feature>
<feature type="region of interest" description="Disordered" evidence="2">
    <location>
        <begin position="6664"/>
        <end position="6692"/>
    </location>
</feature>
<gene>
    <name evidence="4" type="ORF">SG35_023860</name>
</gene>
<keyword evidence="5" id="KW-1185">Reference proteome</keyword>
<feature type="compositionally biased region" description="Low complexity" evidence="2">
    <location>
        <begin position="5046"/>
        <end position="5108"/>
    </location>
</feature>
<sequence length="7349" mass="745549">MFSVKLKAVIGYLLIVIMTTNPLVVSAERIDRLETVAQEMRNEQLLVSNRARLEAQVAANLSANTGSSATNSSNNSALTVNAARNASAQAAASQFQLPAFTTSTGIEVDANAANINQAGLKESANGTAVVDIAEASGKGVSHNLFSKFNVSESGLILNNSLTPQISVLGGWTDGNRRLAGGTAKIILAEVNGGSASSLLGYTEILGSSAEFVLANANGISCNGCGFINTPRVIFATGAPDVLNGELRGFNINQGSVVFDGLGMNAGNVSQFDILTRAMYVNAAIYSDRLNILTGANYYDYQTGEGKALSEQPLGVTPLFALDASALGSMYSNSITLLGTEAGLGVRSEGLINAVNDLELTADGELRLKDTLANESVRLNSVSGDITTSGSTYAEQVSIAAGGSLNNQGTLAAATKVDINSAALHQGGEIYAGLDGEGQLQTGAALSIEVSGSLTNAGNIANISGMAISAGELVNEENALIQSDNINIDALQLTNSGELSGETLTLSGGAGVNNGNIQANDVNISLNDFSVEQGQLYQYGEQGTLNVDGQNFQVNGGLVVTEGLADINASEQVVNQGDWLTQGALQLTTGDFSNSGTLEVQASSNFTLDNLNNSGHLLFADSLSPQLNISQTLNNNGGVLQFGSENITVAANALSNDGGQINHLGNGVLALNMAQTLDNSQGLIVAKQQVLSGDQLINTGGNIQGDLVSLSARELSNAQGVIAAFDQQDNSLQLNISERLDNSFGTIEAYSNNLTVTSANIINEQGQLVHSGSGRLSLESAVLDNNQGMIWTGNNADITSDNLANSDGVISAGNELALSVNSLSNLGGNLVSQLIAINAGQLVNELGNIQAQQTLTIDADTLENLGGQLISEQSVSLSGQQLNNQQGLIEAGSSLTANISESLTNNGGQISGQNLAITTGELLNQDAFLTATEQLNLTANTVVNQGEALISADAVTIAASSLDNELNSTLQAQQLTLNTASVKNSGLLLASGEAADALSIQGRQLENSGRIESHGQNFTLLDIAVENSGQLLHFGSGVLRLDSNNTLVNENGVIYGQGQVDLAQAALNNLNGEISAGQVLNITVNNLDNRQGLLQSTEDFSINATALDNRQGQIVNLGGSSSELAVGNTLNNQSGIIEINSSQGLISSQSLNNESGSLVANNVNLVVGDIDNGEDGVISAAGTLTVSASSLENAGVISSASASLTASAFNNSGSFISDLLQLNATNITNSGELLTQSAAISGGSLTNSGVIQVSGLSSGAELELDLASLTNSGTLYSNSENLNLSDLVLDNQGGTIMHAGSGVLSIDTPADLNNQSGVIATAGELTLSAASLNNSQGQISSTESLAITTPELLNQQGQIQAGSLAIVTDSLDNSGGQLAALSDVAAALRLELSANPDSHLDNTGGLIYSAGSENSLSVAELDNTDGEIYLVGDGAITAAQLNNLGTGQITGEGQLMLDADRLGNEGSISAEGLSLTTDQLTNSGYIQALGQSGESLAITTPTLNNSGVIYSGGENLSLRQMLLDNTGGSIVHAGAGVFTLEVLQTLENAGGELVANGRLALTSDILNNSQGLIQSSSDMTLTTGQVNNVAGILASGALLDINSPEIDNSQGEISGGQLSIAADNLTNTQGQILVSQAQGSMQDGILPAAAEINISNNFDNSSGQLLIAGQNAQINASGLTNSDGAIVLAGDGELQVNTTTLDNLGSGQVAANGQLTLNSTALTTQGSISADQLSITAQTITQSGELLAAANLDISADTLDNQGDILAQQISLAARQVNNRGSLSSSGTAGNSLALTVDQLGNSGSIISNGETLALRDMLFDNTGGTLAHFGAGVLTLDVQNELNNVAGIIATQGSLALTTGVVNNDQGLIQAGGSAVITLDELNNIDGDIVLLAEQLLTLNIARTLDNSGGRLAGGQVAITSDSLINDNGVIEAFNESGQALTVAVTENISNENGSIFAASESALISAAELENFGGSISHSGSGTLTLDITRINSDNNNDSQGQIATNGALALTADALTNNGLIYSQGNMVLTVGQLLNLTDAGISAAELTLALDNLTNSGLIQASDTLVNAATVNNQGQWLVDGELSLTADSLDNSSGLLQAMQDVAITTEQVNNRGGQLVVTGGDQLVMNISENLDNTGGVIASNALDNQLQLKQLDNSQGSMEFLQDLSITAEQLTNEQGSLMANNATLTVTDIINGDSGEIVAAQQLALDTNTLTSNGIIAANELTLQAQTLTQESSARLSGGTADINVTNISNNGLISADALTVSSSEINNSGTLAASSLTISATNLNNINGLINSNGQLALTLTGLVNRQGNIYADQAVIATNTLLNEGGEIAAFADSGLSLDLTVTTTLDNREGLIYANGDSGKITAASISNSGDISYAGNGLLTLTTALLDNLSTGSIGSASALSVTATDLNNSGALLADNLTLSGDTFTSDGNIQAQQLTLAANTLNNAGVIETQQAQLTLAALTNSGQLLAAGEQEQSLLLALQTLDNTGVIATNGENFSLGNLVLNNDNGQILHYGRGVFTLEVLDSLAVDTLNNNGGLLLSDGSLNLKADTLANDQGEIVAANLALDSEQLLNRQGALIGTQTLTLDADELDNNQGQVLALGENGQSLTVNVTNALDNQLGQVYGAGEQALISATSLDNRGGTISHSGTDMLTINTGSLDNGLSLTDPATNISTIAGNSNVVVNSENLTSEGSLSAAELTLNSTNINNRGAIDAARLTVNSQGLDNSGDIVAGQAVLTSTGLNNSGNIVARGTSGESLQLATDSLTNSGALISYGEDLSLTDMAINNQTGQIAHLGEGSLTLNTTGEVNNDQGEMLTEGRLALTAATLTNTAGLVQADNGMTLVLDNINNSQGNLLVFAQELMTLTISDSVNNQGGVIGAQNLVLSSKNIDNSLANGSGDGGQILATDISLASETINNNDGLIHADNLSVNADSLTNAGGLVAGNVSFAMTIAGLLDNDSGQIVTTAADAAINALDLSNDGGLISQQNTEKLQLTVTNNLSNGSGQITSAQQLQLLAANLDNQGVIDAASLELDVTSLNNQGTLQGEQLDIDSTSFDNSGLILATGTSGQSLTINAGGGITNSGQIQSHGEQLVFNQAVDNSQGILVHAGSGLLSLAQLINQDGAVYALADFALSGGDLNNQNGVLQVSGNNRLTLDNLDNTGGEISSFGDTATLDIAQTLTNDNGSIIGDVEQLTVNAADIINGSGVIAAGDKLTLDAGNISSNGGLIRSENLLTITSQSLSNNGSGVISAANLDIDSSNIDNQGGVLESSTSMALTLANINNQNGLVLSGGESFTLALSGLFDNSLGGELEVNSSNWTLDNQNINNQGGTLRHTGSGEFVISSTQALNNQSGVIAGLGNVTLNLDGESGGEALNNTSGVIQASGDLTLNSNYDLDNTSGVLLAEGVLELDANSLNNTGGQLLSASDLALSLTDELANNNGLVYNQSGDLTLAADTLNNGSGVLLQQGAGSFALTLANLNSSGEISGVGALAINAGNVNNAGVIQAGQLALNSGQLVNSGTLAGELLTLTATNISNSGVLYASSSQNESLTLNTANEINNRSGVIQTRGTGLTLNNGIDNSQGEILLLSGGTLTANNVINDQGQLLSLGDITLQGSLSNQGGTIEAAQALDIDSGAVNNTGGGMFAGGSLTLDASSLNNSGGSITGSGSVYRINTSGALDNGNGGVMASSASNMEISGASFNNQQGTVIHQGSGSLALSGFSSLNNNGGTLASGGVIALALSSLSNDSVNGQQAVISGQDVRLTINEITNRGGVIQADTLSVNSTNLDNSGGLLLSRSGSGNSLDLTVSGALTNNSSGIIESNGSNLDLRNIGSLSNNGGQIRLQGNGALTISQAGSFDNGGGALISQGSLALNTGTLNNNSGVITSRGSQVLTAGSLQSSGGQIESAGNLTLDIGGAVNNSSGSVVAGGSLNLDANGSLTNSSGVIFSGSSASVDAGSINNASGTLAANGSLNIDGGSSFSNNGGVVQSDGQLQLSAATVANRSGVMQGQSLSVSSSGALDNSGGSINGSTVALSGSSLNNSSGTVLASSSTGNSLNLSGLGTINNSGGTLASYAQNWLLSLNNISNSGGNLIHKGSGSFTLSQSGTMQNSGTVATDGNLVLAAGSVNNSGQLQAAGALSLSGGLTNGSSARITAQNITVNGGSSGISNSGQISAANSLDLSGSSISNSNLLYGGNSADLSAGTISNSGTLSADDLSVSGFSTLTNSGRIEGANASFSGSQFNNNGSGVLVASGTGSNAMNLAVNQLTNAGTIYNSGSSMSFGGSVTNSGQLIHAGTGTLVLGNNGSLDIDGGKVSTAGTASLQGNLSGSGDLYAKRALSIDTSGTFVNTNSNLYTEGDLQINSAVENQGGQLIADGTLGINTSGTVNNSNGLMQGNNVDIRAGTVNNNGGTITSTGSGSGQILAGSLDNSNGTIQSTNSSFTVKATSGNLGNGGGTISHSGSGTLTVSASGSITQNSGRIATAGALVMDAGSSINNDGGAITAADFDIDAGSWFSNVGGDVIGFNNGNSVLDASSINNTGGKIANDGSSLVIMAQGALDNSNGQITSAGTGVLDINAGSVKNDGGSSLILANGSIKLSGGSSLSNSGIISAASALTASATSINNSGTLASRNGAADIQSSNTLTNSGTISGKSALDIDAGSLSNSGSLQSDGGVTVDSNILALGKIYGRDLNLTTYSAFNLASGDTLSASGNLVLNTSGNNITNRGTVVAGGTATLSGGALTNSGSIKSDGNGQLNFSSISNTGTLSSDATLTVNGNITNSGTVAAAGTLDINGNASNSNLLFAGANMTIDGNITNTSSIYSGGDATLRGGTITNNAGSIGAARNLTLTGTITNNRSGGGSTSYSEGETTVETSGGSEPRNPGFSGYNSSREKYAYVNKTTTSTTVYNASVSGTAGVIAAGNNLSLSGNITNNYSTISAGGNITLSGSSLTNNSAQNKSISTITEVKETWVAKCLVGVNNGTCDEPDVYKYKSETETGTSTETNFIGGAYGTIAAGGSISGNLSGQLEANDASPSSPGSRSASTSVSGSSGSASRGGSAGSNSSQSASVNTSNGTSQSTSGQSQSASGVSGNASTNVSVALQNQQENFSGNNSQSSSANTGSVSIAASGNTNERTSGSATATGQAISNGEQATLASGSQQSANFDGNGELDSQVAVSSGSAAGSSDLTDNGYSQNQVGGVAQVNNQTVVGAAEQNQGTAGSELIVGSGVSLNVAQNNQAVAGYQQTTSQSTDAVSQGSSYNSLTARQRQAAGFTDGPLALAGHEQLAINETPTDGVAANDPRFDSDADSSRADNLAAQEAVATGSTLTLVSSGGVSFVGGGDQGSARGSSQHASAFKDQDMNYITPVIDNPGNEGPGSVETQEVAAQSSDASAERSDEVAVNGPSLHVSGENPEHNYTEENREQYLTEQALLGSERFLDTIGHDPDEVLREQIENDQGLSEQRQLSQQQLAQNATRALINEAAGHGGYLTSLIELEAAAAAHAEAATSVNTANTGNDGSVQASENVFLTDEQVRVLTQDLGFNEDYINDGQTQLYAAVGQNDLLADGVTIGAGTYLDIRADGGITVEAGIGGVDGVILRSQGELETTALTFLDSENLIGLELGGDFVNTLDLSAQAIVLDIGGDFTNDASLMAGAELSLTSGGDVINNNSLLSGGLLQINAGGDLLNQQALIAGSDVVLNAGGDIINRTEFEQSTWEREHKRGTDSVTYTSVGEASQIISTDSLAMNAGNNIDLQGSELSAAGDISLYAGNDVLLGAIENKSGQERYFKGGYKINYDTTYDVASLQAGGNLSVAAGNNLESEGALFAANGDVSLAAGNEMNLLAVTESHMASSKKTKKSTFKKKITLKESQHDTVLGTTVVAGGDVLINALKNEDGSLSVQQSGDVNIVGSTLQSGGDMVVAGNDINVLAQSYTDYEMKSVSKKSFGGLKSKAKLDAEKTEKLSSSQLNSGADLTLLSGDDITIGGSELFAGGDINVAAFDELLITAGEETSQVEKMRKKGGFLSGGSFYSSKEKMNGETATTAYSSLLDARGNINMDVGSGTVVGSDVIAGGGLAITTDIGDIQVLAARETVETYSRERKIEVGFGDALKGLSNPTDMVKVEDGQLKFSIGNATYDNVDFSSTSNTQRGSTLAANESITLDSVADILIEGSDILAGNGGDADSSSNTEGSVNLIAGDNVIIREAEESYEETLEETHGEAELSIVVQNQAVEVAKATVALNEAREKVKQAEEDYRTYKKERDGLENRLAQLEAEYGAGTPGVTYTDLIELRELVEDVQSDEDWYVTGIALATADATMKGYNLAQQVTAGAATSMIMGFNAGVQLDVDATKTNSQYEKTTSRASNVSGNNINIVTGLNSRDSEQGNTSTTLIQGSDLFAGNQLNIDTGTLDIQASRDTSSSSYEMQNGHITIAQTLGGAASGPTVSASYNRNENRDRSTTYNNSTLSANDINITTAGDTNIQGGNIAASNDLNLDVGGDLTLESMQNRTSGSNKGFGISGGFGFDAGSEAPNSTSSAIGSALSGINGGEAVATANLGDTSGGVGSVNGGMNTSSGRYQTRETVLSSITGGGEVNINVDGNTNIAGALIAARDEAGNDTGNLNLSTDTLTFTDLTNTSYSSQQNAGINANVGIGGTVNDPNATSPTGDSDTGSNSLDVNSSQYTYSNTSSIDVGKTLATIGEGNVTVGGETLGEGETQDININRDTDNVDKELYSIDRQEGNIDLTVDHEQVAQAAEAVGETIGDVANALGVKEVTQFMYDIDDPKVAALLQGKEEQALDNLIQRGVDPSVAKDLLTNPEFYAIIGNMLANGDLIGAEASTGEQNISEQNNVANSENTTRELNGGPLEITITEGNDITPAQKVIVGLDTTKAFVATLPVEQAEAALLAVGMLTGGVVRTALEVGKEFAVETAFGDVIRNVQETTAKYIAAGVQGVDVETHERFMEIDDRLGGGLSTTLQSGTEFGLEVVGLGAGIGAINKGGSDTNVPDRTGSTDNINSPALNHQLASEQITNGHAWDKHGDEFPEFNSKGEFQNHVEGVLNNPTDVRYYPDGRTVYLDQNSKTVVVRDSNSDDGGTAFRPVNWDDYVGNKIPKQTTPFETTPQPHVPVKGLENVSNPVTAVPSNPTGSVSQPEVITDPSRLLEHKVNQNALSNSDRTSVVVDEKSFIEYYVDKDFEGNPIYDANGNFVLKNEITIPPGKYMTFTEDVAGKGITETRQVLSINGKSTETQGGYEAYDGQNYRIDFDIADQLNKLDIPVFNSNYLNDIGGPAALGGGRQRVNNETVIINPITNPTVHRYDDVSIPKNNNLNSDGTDNP</sequence>
<dbReference type="Pfam" id="PF05594">
    <property type="entry name" value="Fil_haemagg"/>
    <property type="match status" value="32"/>
</dbReference>
<dbReference type="InterPro" id="IPR012334">
    <property type="entry name" value="Pectin_lyas_fold"/>
</dbReference>
<dbReference type="InterPro" id="IPR006626">
    <property type="entry name" value="PbH1"/>
</dbReference>
<reference evidence="4 5" key="1">
    <citation type="journal article" date="2015" name="Genome Announc.">
        <title>Draft Genome Sequences of Marine Isolates of Thalassomonas viridans and Thalassomonas actiniarum.</title>
        <authorList>
            <person name="Olonade I."/>
            <person name="van Zyl L.J."/>
            <person name="Trindade M."/>
        </authorList>
    </citation>
    <scope>NUCLEOTIDE SEQUENCE [LARGE SCALE GENOMIC DNA]</scope>
    <source>
        <strain evidence="4 5">A5K-106</strain>
    </source>
</reference>
<dbReference type="RefSeq" id="WP_274055272.1">
    <property type="nucleotide sequence ID" value="NZ_CP059735.1"/>
</dbReference>
<feature type="compositionally biased region" description="Low complexity" evidence="2">
    <location>
        <begin position="4876"/>
        <end position="4892"/>
    </location>
</feature>
<feature type="compositionally biased region" description="Polar residues" evidence="2">
    <location>
        <begin position="7336"/>
        <end position="7349"/>
    </location>
</feature>
<organism evidence="4 5">
    <name type="scientific">Thalassomonas actiniarum</name>
    <dbReference type="NCBI Taxonomy" id="485447"/>
    <lineage>
        <taxon>Bacteria</taxon>
        <taxon>Pseudomonadati</taxon>
        <taxon>Pseudomonadota</taxon>
        <taxon>Gammaproteobacteria</taxon>
        <taxon>Alteromonadales</taxon>
        <taxon>Colwelliaceae</taxon>
        <taxon>Thalassomonas</taxon>
    </lineage>
</organism>
<feature type="coiled-coil region" evidence="1">
    <location>
        <begin position="6240"/>
        <end position="6288"/>
    </location>
</feature>
<dbReference type="InterPro" id="IPR011050">
    <property type="entry name" value="Pectin_lyase_fold/virulence"/>
</dbReference>
<evidence type="ECO:0000256" key="1">
    <source>
        <dbReference type="SAM" id="Coils"/>
    </source>
</evidence>
<reference evidence="4 5" key="2">
    <citation type="journal article" date="2022" name="Mar. Drugs">
        <title>Bioassay-Guided Fractionation Leads to the Detection of Cholic Acid Generated by the Rare Thalassomonas sp.</title>
        <authorList>
            <person name="Pheiffer F."/>
            <person name="Schneider Y.K."/>
            <person name="Hansen E.H."/>
            <person name="Andersen J.H."/>
            <person name="Isaksson J."/>
            <person name="Busche T."/>
            <person name="R C."/>
            <person name="Kalinowski J."/>
            <person name="Zyl L.V."/>
            <person name="Trindade M."/>
        </authorList>
    </citation>
    <scope>NUCLEOTIDE SEQUENCE [LARGE SCALE GENOMIC DNA]</scope>
    <source>
        <strain evidence="4 5">A5K-106</strain>
    </source>
</reference>